<dbReference type="GeneID" id="104753469"/>
<evidence type="ECO:0000313" key="5">
    <source>
        <dbReference type="Proteomes" id="UP000694864"/>
    </source>
</evidence>
<dbReference type="InterPro" id="IPR001810">
    <property type="entry name" value="F-box_dom"/>
</dbReference>
<dbReference type="InterPro" id="IPR050796">
    <property type="entry name" value="SCF_F-box_component"/>
</dbReference>
<dbReference type="SMART" id="SM00915">
    <property type="entry name" value="Jacalin"/>
    <property type="match status" value="1"/>
</dbReference>
<evidence type="ECO:0000259" key="4">
    <source>
        <dbReference type="PROSITE" id="PS51752"/>
    </source>
</evidence>
<evidence type="ECO:0000256" key="1">
    <source>
        <dbReference type="ARBA" id="ARBA00006568"/>
    </source>
</evidence>
<dbReference type="PROSITE" id="PS50181">
    <property type="entry name" value="FBOX"/>
    <property type="match status" value="1"/>
</dbReference>
<dbReference type="InterPro" id="IPR036404">
    <property type="entry name" value="Jacalin-like_lectin_dom_sf"/>
</dbReference>
<dbReference type="Gene3D" id="1.20.1280.50">
    <property type="match status" value="1"/>
</dbReference>
<protein>
    <submittedName>
        <fullName evidence="6">Jacalin-related lectin 38-like</fullName>
    </submittedName>
</protein>
<evidence type="ECO:0000259" key="3">
    <source>
        <dbReference type="PROSITE" id="PS50181"/>
    </source>
</evidence>
<dbReference type="InterPro" id="IPR001229">
    <property type="entry name" value="Jacalin-like_lectin_dom"/>
</dbReference>
<dbReference type="NCBIfam" id="TIGR01640">
    <property type="entry name" value="F_box_assoc_1"/>
    <property type="match status" value="1"/>
</dbReference>
<evidence type="ECO:0000256" key="2">
    <source>
        <dbReference type="ARBA" id="ARBA00022734"/>
    </source>
</evidence>
<dbReference type="SMART" id="SM00256">
    <property type="entry name" value="FBOX"/>
    <property type="match status" value="1"/>
</dbReference>
<name>A0ABM0WP73_CAMSA</name>
<proteinExistence type="inferred from homology"/>
<dbReference type="InterPro" id="IPR017451">
    <property type="entry name" value="F-box-assoc_interact_dom"/>
</dbReference>
<dbReference type="RefSeq" id="XP_010474021.1">
    <property type="nucleotide sequence ID" value="XM_010475719.2"/>
</dbReference>
<dbReference type="Pfam" id="PF00646">
    <property type="entry name" value="F-box"/>
    <property type="match status" value="1"/>
</dbReference>
<comment type="similarity">
    <text evidence="1">Belongs to the jacalin lectin family.</text>
</comment>
<keyword evidence="2" id="KW-0430">Lectin</keyword>
<keyword evidence="5" id="KW-1185">Reference proteome</keyword>
<dbReference type="InterPro" id="IPR006527">
    <property type="entry name" value="F-box-assoc_dom_typ1"/>
</dbReference>
<feature type="domain" description="Jacalin-type lectin" evidence="4">
    <location>
        <begin position="397"/>
        <end position="534"/>
    </location>
</feature>
<sequence length="536" mass="61387">MQPAEKLPHELEEEILSYLPIKIRARFSSVCKRWNNLFKERRFFNNDLGLARPQFILFSGPKICSVDVNLDGPSIEVYNLPSDIPSYVFSTMIMHVEYCDGLLSYVTNKGFGIYNPWLGQIRWIRSNVSNWKAPRDFSGMGYDNSRADKHYKIFRSDYHYSVDKTSLEGIVAEFGSNEWKSFEINAFEDWDISMPFYSVSLNGTLYWVAINHESRKYFIQSFDFSTERFKPYCILPTKNANSSDARSLSIFREDRFSFLEQDCYKRNIEIWVTKENIKNGDGESVEWVNLMSVSVPEWSSLRFSSSSYPPSYFVNEDYKSLMSLVICCYNKEGKAYIYIAKGDKFHEIEIKDFVEPSGRYCARHRTYFPSLVQVPTFTMSGRGIITQQEVESRFARPRGVQVSVGVGGDEWDDGFFENVKTILVDFNNYGIIFVKSYCCKDNIVVAGAAHGDSRITYGFPVNDDDYIEAIEGTYTESHITSITFRSHKGRNTQLLGVLEGMSFVLGGGRGSKIIGFYGRSSDVHLTALGVHLSPSP</sequence>
<reference evidence="5" key="1">
    <citation type="journal article" date="2014" name="Nat. Commun.">
        <title>The emerging biofuel crop Camelina sativa retains a highly undifferentiated hexaploid genome structure.</title>
        <authorList>
            <person name="Kagale S."/>
            <person name="Koh C."/>
            <person name="Nixon J."/>
            <person name="Bollina V."/>
            <person name="Clarke W.E."/>
            <person name="Tuteja R."/>
            <person name="Spillane C."/>
            <person name="Robinson S.J."/>
            <person name="Links M.G."/>
            <person name="Clarke C."/>
            <person name="Higgins E.E."/>
            <person name="Huebert T."/>
            <person name="Sharpe A.G."/>
            <person name="Parkin I.A."/>
        </authorList>
    </citation>
    <scope>NUCLEOTIDE SEQUENCE [LARGE SCALE GENOMIC DNA]</scope>
    <source>
        <strain evidence="5">cv. DH55</strain>
    </source>
</reference>
<gene>
    <name evidence="6" type="primary">LOC104753469</name>
</gene>
<dbReference type="Gene3D" id="2.100.10.30">
    <property type="entry name" value="Jacalin-like lectin domain"/>
    <property type="match status" value="1"/>
</dbReference>
<dbReference type="InterPro" id="IPR036047">
    <property type="entry name" value="F-box-like_dom_sf"/>
</dbReference>
<dbReference type="Pfam" id="PF07734">
    <property type="entry name" value="FBA_1"/>
    <property type="match status" value="1"/>
</dbReference>
<dbReference type="PROSITE" id="PS51752">
    <property type="entry name" value="JACALIN_LECTIN"/>
    <property type="match status" value="1"/>
</dbReference>
<organism evidence="5 6">
    <name type="scientific">Camelina sativa</name>
    <name type="common">False flax</name>
    <name type="synonym">Myagrum sativum</name>
    <dbReference type="NCBI Taxonomy" id="90675"/>
    <lineage>
        <taxon>Eukaryota</taxon>
        <taxon>Viridiplantae</taxon>
        <taxon>Streptophyta</taxon>
        <taxon>Embryophyta</taxon>
        <taxon>Tracheophyta</taxon>
        <taxon>Spermatophyta</taxon>
        <taxon>Magnoliopsida</taxon>
        <taxon>eudicotyledons</taxon>
        <taxon>Gunneridae</taxon>
        <taxon>Pentapetalae</taxon>
        <taxon>rosids</taxon>
        <taxon>malvids</taxon>
        <taxon>Brassicales</taxon>
        <taxon>Brassicaceae</taxon>
        <taxon>Camelineae</taxon>
        <taxon>Camelina</taxon>
    </lineage>
</organism>
<evidence type="ECO:0000313" key="6">
    <source>
        <dbReference type="RefSeq" id="XP_010474021.1"/>
    </source>
</evidence>
<dbReference type="PANTHER" id="PTHR31672">
    <property type="entry name" value="BNACNNG10540D PROTEIN"/>
    <property type="match status" value="1"/>
</dbReference>
<dbReference type="SUPFAM" id="SSF81383">
    <property type="entry name" value="F-box domain"/>
    <property type="match status" value="1"/>
</dbReference>
<dbReference type="Pfam" id="PF01419">
    <property type="entry name" value="Jacalin"/>
    <property type="match status" value="1"/>
</dbReference>
<dbReference type="Proteomes" id="UP000694864">
    <property type="component" value="Chromosome 16"/>
</dbReference>
<feature type="domain" description="F-box" evidence="3">
    <location>
        <begin position="1"/>
        <end position="47"/>
    </location>
</feature>
<reference evidence="6" key="2">
    <citation type="submission" date="2025-08" db="UniProtKB">
        <authorList>
            <consortium name="RefSeq"/>
        </authorList>
    </citation>
    <scope>IDENTIFICATION</scope>
    <source>
        <tissue evidence="6">Leaf</tissue>
    </source>
</reference>
<dbReference type="SUPFAM" id="SSF51101">
    <property type="entry name" value="Mannose-binding lectins"/>
    <property type="match status" value="1"/>
</dbReference>
<accession>A0ABM0WP73</accession>